<dbReference type="EMBL" id="CP042425">
    <property type="protein sequence ID" value="QEL14466.1"/>
    <property type="molecule type" value="Genomic_DNA"/>
</dbReference>
<accession>A0A5C1A8V7</accession>
<reference evidence="2" key="1">
    <citation type="submission" date="2019-08" db="EMBL/GenBank/DDBJ databases">
        <title>Limnoglobus roseus gen. nov., sp. nov., a novel freshwater planctomycete with a giant genome from the family Gemmataceae.</title>
        <authorList>
            <person name="Kulichevskaya I.S."/>
            <person name="Naumoff D.G."/>
            <person name="Miroshnikov K."/>
            <person name="Ivanova A."/>
            <person name="Philippov D.A."/>
            <person name="Hakobyan A."/>
            <person name="Rijpstra I.C."/>
            <person name="Sinninghe Damste J.S."/>
            <person name="Liesack W."/>
            <person name="Dedysh S.N."/>
        </authorList>
    </citation>
    <scope>NUCLEOTIDE SEQUENCE [LARGE SCALE GENOMIC DNA]</scope>
    <source>
        <strain evidence="2">PX52</strain>
    </source>
</reference>
<gene>
    <name evidence="1" type="ORF">PX52LOC_01354</name>
</gene>
<name>A0A5C1A8V7_9BACT</name>
<evidence type="ECO:0000313" key="2">
    <source>
        <dbReference type="Proteomes" id="UP000324974"/>
    </source>
</evidence>
<dbReference type="KEGG" id="lrs:PX52LOC_01354"/>
<dbReference type="AlphaFoldDB" id="A0A5C1A8V7"/>
<dbReference type="Proteomes" id="UP000324974">
    <property type="component" value="Chromosome"/>
</dbReference>
<keyword evidence="2" id="KW-1185">Reference proteome</keyword>
<organism evidence="1 2">
    <name type="scientific">Limnoglobus roseus</name>
    <dbReference type="NCBI Taxonomy" id="2598579"/>
    <lineage>
        <taxon>Bacteria</taxon>
        <taxon>Pseudomonadati</taxon>
        <taxon>Planctomycetota</taxon>
        <taxon>Planctomycetia</taxon>
        <taxon>Gemmatales</taxon>
        <taxon>Gemmataceae</taxon>
        <taxon>Limnoglobus</taxon>
    </lineage>
</organism>
<protein>
    <submittedName>
        <fullName evidence="1">Uncharacterized protein</fullName>
    </submittedName>
</protein>
<dbReference type="OrthoDB" id="285275at2"/>
<dbReference type="RefSeq" id="WP_149109358.1">
    <property type="nucleotide sequence ID" value="NZ_CP042425.1"/>
</dbReference>
<sequence length="113" mass="12773">MRLFSCDVCGKTLNPDTDPRFVWKVEGSPVSEELEPTVLEEDDLEADEDSVESMDELLLEREGQSEADDARDTAEMLPVCVRRAYDICGTCYLKLVNDPLGLESRKARPFSRN</sequence>
<evidence type="ECO:0000313" key="1">
    <source>
        <dbReference type="EMBL" id="QEL14466.1"/>
    </source>
</evidence>
<proteinExistence type="predicted"/>